<feature type="transmembrane region" description="Helical" evidence="1">
    <location>
        <begin position="39"/>
        <end position="61"/>
    </location>
</feature>
<feature type="non-terminal residue" evidence="2">
    <location>
        <position position="1"/>
    </location>
</feature>
<gene>
    <name evidence="2" type="ORF">METZ01_LOCUS392588</name>
</gene>
<feature type="transmembrane region" description="Helical" evidence="1">
    <location>
        <begin position="12"/>
        <end position="33"/>
    </location>
</feature>
<name>A0A382UZR3_9ZZZZ</name>
<dbReference type="AlphaFoldDB" id="A0A382UZR3"/>
<evidence type="ECO:0000256" key="1">
    <source>
        <dbReference type="SAM" id="Phobius"/>
    </source>
</evidence>
<dbReference type="SUPFAM" id="SSF82866">
    <property type="entry name" value="Multidrug efflux transporter AcrB transmembrane domain"/>
    <property type="match status" value="1"/>
</dbReference>
<sequence>KLSREVVDDVGYPIILDACSNMAFGALLFSQFLPIQHMGGLMVFAMVSTSVGTLTLLAALAELMKNKLIID</sequence>
<proteinExistence type="predicted"/>
<protein>
    <recommendedName>
        <fullName evidence="3">Membrane transport protein MMPL domain-containing protein</fullName>
    </recommendedName>
</protein>
<accession>A0A382UZR3</accession>
<dbReference type="EMBL" id="UINC01148066">
    <property type="protein sequence ID" value="SVD39734.1"/>
    <property type="molecule type" value="Genomic_DNA"/>
</dbReference>
<evidence type="ECO:0000313" key="2">
    <source>
        <dbReference type="EMBL" id="SVD39734.1"/>
    </source>
</evidence>
<keyword evidence="1" id="KW-0472">Membrane</keyword>
<keyword evidence="1" id="KW-0812">Transmembrane</keyword>
<reference evidence="2" key="1">
    <citation type="submission" date="2018-05" db="EMBL/GenBank/DDBJ databases">
        <authorList>
            <person name="Lanie J.A."/>
            <person name="Ng W.-L."/>
            <person name="Kazmierczak K.M."/>
            <person name="Andrzejewski T.M."/>
            <person name="Davidsen T.M."/>
            <person name="Wayne K.J."/>
            <person name="Tettelin H."/>
            <person name="Glass J.I."/>
            <person name="Rusch D."/>
            <person name="Podicherti R."/>
            <person name="Tsui H.-C.T."/>
            <person name="Winkler M.E."/>
        </authorList>
    </citation>
    <scope>NUCLEOTIDE SEQUENCE</scope>
</reference>
<keyword evidence="1" id="KW-1133">Transmembrane helix</keyword>
<organism evidence="2">
    <name type="scientific">marine metagenome</name>
    <dbReference type="NCBI Taxonomy" id="408172"/>
    <lineage>
        <taxon>unclassified sequences</taxon>
        <taxon>metagenomes</taxon>
        <taxon>ecological metagenomes</taxon>
    </lineage>
</organism>
<evidence type="ECO:0008006" key="3">
    <source>
        <dbReference type="Google" id="ProtNLM"/>
    </source>
</evidence>